<feature type="transmembrane region" description="Helical" evidence="1">
    <location>
        <begin position="337"/>
        <end position="356"/>
    </location>
</feature>
<evidence type="ECO:0000313" key="3">
    <source>
        <dbReference type="EMBL" id="QDX25319.1"/>
    </source>
</evidence>
<keyword evidence="1" id="KW-1133">Transmembrane helix</keyword>
<keyword evidence="1" id="KW-0812">Transmembrane</keyword>
<dbReference type="AlphaFoldDB" id="A0A518RD00"/>
<name>A0A518RD00_9SPHN</name>
<feature type="transmembrane region" description="Helical" evidence="1">
    <location>
        <begin position="292"/>
        <end position="316"/>
    </location>
</feature>
<gene>
    <name evidence="3" type="ORF">FPZ54_04275</name>
</gene>
<feature type="transmembrane region" description="Helical" evidence="1">
    <location>
        <begin position="217"/>
        <end position="238"/>
    </location>
</feature>
<dbReference type="Pfam" id="PF04235">
    <property type="entry name" value="DUF418"/>
    <property type="match status" value="1"/>
</dbReference>
<feature type="transmembrane region" description="Helical" evidence="1">
    <location>
        <begin position="362"/>
        <end position="379"/>
    </location>
</feature>
<keyword evidence="4" id="KW-1185">Reference proteome</keyword>
<keyword evidence="1" id="KW-0472">Membrane</keyword>
<reference evidence="3 4" key="1">
    <citation type="submission" date="2019-07" db="EMBL/GenBank/DDBJ databases">
        <title>Sphingomonas alkalisoli sp. nov., isolated from rhizosphere soil of Suaedae salsa.</title>
        <authorList>
            <person name="Zhang H."/>
            <person name="Xu L."/>
            <person name="Zhang J.-X."/>
            <person name="Sun J.-Q."/>
        </authorList>
    </citation>
    <scope>NUCLEOTIDE SEQUENCE [LARGE SCALE GENOMIC DNA]</scope>
    <source>
        <strain evidence="3 4">XS-10</strain>
    </source>
</reference>
<accession>A0A518RD00</accession>
<feature type="transmembrane region" description="Helical" evidence="1">
    <location>
        <begin position="19"/>
        <end position="38"/>
    </location>
</feature>
<feature type="transmembrane region" description="Helical" evidence="1">
    <location>
        <begin position="100"/>
        <end position="121"/>
    </location>
</feature>
<evidence type="ECO:0000313" key="4">
    <source>
        <dbReference type="Proteomes" id="UP000318055"/>
    </source>
</evidence>
<dbReference type="EMBL" id="CP042239">
    <property type="protein sequence ID" value="QDX25319.1"/>
    <property type="molecule type" value="Genomic_DNA"/>
</dbReference>
<dbReference type="OrthoDB" id="9807744at2"/>
<dbReference type="PANTHER" id="PTHR30590">
    <property type="entry name" value="INNER MEMBRANE PROTEIN"/>
    <property type="match status" value="1"/>
</dbReference>
<dbReference type="RefSeq" id="WP_145845266.1">
    <property type="nucleotide sequence ID" value="NZ_CP042239.1"/>
</dbReference>
<proteinExistence type="predicted"/>
<feature type="domain" description="DUF418" evidence="2">
    <location>
        <begin position="242"/>
        <end position="401"/>
    </location>
</feature>
<dbReference type="InterPro" id="IPR007349">
    <property type="entry name" value="DUF418"/>
</dbReference>
<evidence type="ECO:0000256" key="1">
    <source>
        <dbReference type="SAM" id="Phobius"/>
    </source>
</evidence>
<feature type="transmembrane region" description="Helical" evidence="1">
    <location>
        <begin position="70"/>
        <end position="88"/>
    </location>
</feature>
<feature type="transmembrane region" description="Helical" evidence="1">
    <location>
        <begin position="258"/>
        <end position="280"/>
    </location>
</feature>
<dbReference type="Proteomes" id="UP000318055">
    <property type="component" value="Chromosome"/>
</dbReference>
<dbReference type="KEGG" id="ssua:FPZ54_04275"/>
<organism evidence="3 4">
    <name type="scientific">Sphingomonas suaedae</name>
    <dbReference type="NCBI Taxonomy" id="2599297"/>
    <lineage>
        <taxon>Bacteria</taxon>
        <taxon>Pseudomonadati</taxon>
        <taxon>Pseudomonadota</taxon>
        <taxon>Alphaproteobacteria</taxon>
        <taxon>Sphingomonadales</taxon>
        <taxon>Sphingomonadaceae</taxon>
        <taxon>Sphingomonas</taxon>
    </lineage>
</organism>
<evidence type="ECO:0000259" key="2">
    <source>
        <dbReference type="Pfam" id="PF04235"/>
    </source>
</evidence>
<sequence length="414" mass="46266">MATTAAGDRYLTLDTVRGVAVLGILLLNIIAFSMPMPAYFNPAAYGGAEGADLAVWFGNFVLFDGKMRGLFSFLFGASTLLVIDRATAKGESAAKVHYARMVWLLVFGLIHLWLIWWGDILNNYALMGMLAFFFRNARVKTLLIIGCILLVFQFLVSAFIPFTVAMAQAAPGNHGLREALVAFERGFGQPAPAWLAEQVAIYRGDWWGITVERFKEAAWGPIAAIFQYGWETLAYMLFGMAAFRNGMLTGQWERRRYWRWVAIGFGIGIPVYVALALWMIRSDFALVPVTAATMVFTVPFRPLMIMGWASLIVLLMRPGGTLTARLAAAGRMAFTNYLMTSLICTFIFYGWGLGWYGELSRAEVYLVVLGVWVLILLWSKPWLERFAYGPLEWLWRSLSRGRPQAMAGGALLKG</sequence>
<protein>
    <submittedName>
        <fullName evidence="3">DUF418 domain-containing protein</fullName>
    </submittedName>
</protein>
<feature type="transmembrane region" description="Helical" evidence="1">
    <location>
        <begin position="142"/>
        <end position="167"/>
    </location>
</feature>
<dbReference type="PANTHER" id="PTHR30590:SF2">
    <property type="entry name" value="INNER MEMBRANE PROTEIN"/>
    <property type="match status" value="1"/>
</dbReference>
<dbReference type="InterPro" id="IPR052529">
    <property type="entry name" value="Bact_Transport_Assoc"/>
</dbReference>